<evidence type="ECO:0000256" key="1">
    <source>
        <dbReference type="ARBA" id="ARBA00004196"/>
    </source>
</evidence>
<dbReference type="Gene3D" id="3.40.50.1980">
    <property type="entry name" value="Nitrogenase molybdenum iron protein domain"/>
    <property type="match status" value="2"/>
</dbReference>
<keyword evidence="3" id="KW-0732">Signal</keyword>
<dbReference type="EMBL" id="LAZR01002987">
    <property type="protein sequence ID" value="KKN23291.1"/>
    <property type="molecule type" value="Genomic_DNA"/>
</dbReference>
<evidence type="ECO:0000256" key="3">
    <source>
        <dbReference type="ARBA" id="ARBA00022729"/>
    </source>
</evidence>
<dbReference type="PANTHER" id="PTHR30532:SF1">
    <property type="entry name" value="IRON(3+)-HYDROXAMATE-BINDING PROTEIN FHUD"/>
    <property type="match status" value="1"/>
</dbReference>
<name>A0A0F9RDY2_9ZZZZ</name>
<sequence>MQTGFAGSWPVMECVAECQRFSFPAMLVFLDNLLLFVRYFGHPQTRVGGLLVLPFFFLTLVSLSVEASVSSHSQPQNEAPRVAAIDWTLVETLMSLGVVPVAAAQIKDYQAWVVEPSLPEQVVDVGLRAQPNRELAASLNLDLILISPLYSAIEPTLSQIASVQTLTTYNPENDFWQNLVETTRRVGELTDRSAEAEAVIEHHRSRIERIKETIAVDTPPLLVVQFIDDRHVRAYGKGSLYDMVINRLGLQNAWKGETNMWGYTTVGIEELITQGYLVIVDPVPMSAEGIFDSNRLWQALPAVRHDRVLSLPAVWSFGALPSAVRFADELSQALTDQHATELGLKNL</sequence>
<dbReference type="SUPFAM" id="SSF53807">
    <property type="entry name" value="Helical backbone' metal receptor"/>
    <property type="match status" value="1"/>
</dbReference>
<dbReference type="AlphaFoldDB" id="A0A0F9RDY2"/>
<comment type="caution">
    <text evidence="5">The sequence shown here is derived from an EMBL/GenBank/DDBJ whole genome shotgun (WGS) entry which is preliminary data.</text>
</comment>
<dbReference type="CDD" id="cd01146">
    <property type="entry name" value="FhuD"/>
    <property type="match status" value="1"/>
</dbReference>
<dbReference type="GO" id="GO:0030288">
    <property type="term" value="C:outer membrane-bounded periplasmic space"/>
    <property type="evidence" value="ECO:0007669"/>
    <property type="project" value="TreeGrafter"/>
</dbReference>
<organism evidence="5">
    <name type="scientific">marine sediment metagenome</name>
    <dbReference type="NCBI Taxonomy" id="412755"/>
    <lineage>
        <taxon>unclassified sequences</taxon>
        <taxon>metagenomes</taxon>
        <taxon>ecological metagenomes</taxon>
    </lineage>
</organism>
<evidence type="ECO:0000313" key="5">
    <source>
        <dbReference type="EMBL" id="KKN23291.1"/>
    </source>
</evidence>
<dbReference type="PROSITE" id="PS50983">
    <property type="entry name" value="FE_B12_PBP"/>
    <property type="match status" value="1"/>
</dbReference>
<feature type="domain" description="Fe/B12 periplasmic-binding" evidence="4">
    <location>
        <begin position="81"/>
        <end position="338"/>
    </location>
</feature>
<dbReference type="PRINTS" id="PR01715">
    <property type="entry name" value="FERRIBNDNGPP"/>
</dbReference>
<dbReference type="Pfam" id="PF01497">
    <property type="entry name" value="Peripla_BP_2"/>
    <property type="match status" value="1"/>
</dbReference>
<proteinExistence type="predicted"/>
<dbReference type="PANTHER" id="PTHR30532">
    <property type="entry name" value="IRON III DICITRATE-BINDING PERIPLASMIC PROTEIN"/>
    <property type="match status" value="1"/>
</dbReference>
<protein>
    <recommendedName>
        <fullName evidence="4">Fe/B12 periplasmic-binding domain-containing protein</fullName>
    </recommendedName>
</protein>
<comment type="subcellular location">
    <subcellularLocation>
        <location evidence="1">Cell envelope</location>
    </subcellularLocation>
</comment>
<evidence type="ECO:0000259" key="4">
    <source>
        <dbReference type="PROSITE" id="PS50983"/>
    </source>
</evidence>
<keyword evidence="2" id="KW-0813">Transport</keyword>
<accession>A0A0F9RDY2</accession>
<reference evidence="5" key="1">
    <citation type="journal article" date="2015" name="Nature">
        <title>Complex archaea that bridge the gap between prokaryotes and eukaryotes.</title>
        <authorList>
            <person name="Spang A."/>
            <person name="Saw J.H."/>
            <person name="Jorgensen S.L."/>
            <person name="Zaremba-Niedzwiedzka K."/>
            <person name="Martijn J."/>
            <person name="Lind A.E."/>
            <person name="van Eijk R."/>
            <person name="Schleper C."/>
            <person name="Guy L."/>
            <person name="Ettema T.J."/>
        </authorList>
    </citation>
    <scope>NUCLEOTIDE SEQUENCE</scope>
</reference>
<gene>
    <name evidence="5" type="ORF">LCGC14_0906450</name>
</gene>
<dbReference type="InterPro" id="IPR051313">
    <property type="entry name" value="Bact_iron-sidero_bind"/>
</dbReference>
<dbReference type="InterPro" id="IPR002491">
    <property type="entry name" value="ABC_transptr_periplasmic_BD"/>
</dbReference>
<evidence type="ECO:0000256" key="2">
    <source>
        <dbReference type="ARBA" id="ARBA00022448"/>
    </source>
</evidence>